<keyword evidence="10" id="KW-0234">DNA repair</keyword>
<evidence type="ECO:0000256" key="6">
    <source>
        <dbReference type="ARBA" id="ARBA00022763"/>
    </source>
</evidence>
<dbReference type="STRING" id="286115.A0A507CJ75"/>
<organism evidence="16 17">
    <name type="scientific">Synchytrium endobioticum</name>
    <dbReference type="NCBI Taxonomy" id="286115"/>
    <lineage>
        <taxon>Eukaryota</taxon>
        <taxon>Fungi</taxon>
        <taxon>Fungi incertae sedis</taxon>
        <taxon>Chytridiomycota</taxon>
        <taxon>Chytridiomycota incertae sedis</taxon>
        <taxon>Chytridiomycetes</taxon>
        <taxon>Synchytriales</taxon>
        <taxon>Synchytriaceae</taxon>
        <taxon>Synchytrium</taxon>
    </lineage>
</organism>
<feature type="domain" description="HhH-GPD" evidence="15">
    <location>
        <begin position="180"/>
        <end position="333"/>
    </location>
</feature>
<keyword evidence="7" id="KW-0378">Hydrolase</keyword>
<dbReference type="Proteomes" id="UP000317494">
    <property type="component" value="Unassembled WGS sequence"/>
</dbReference>
<evidence type="ECO:0000256" key="7">
    <source>
        <dbReference type="ARBA" id="ARBA00022801"/>
    </source>
</evidence>
<reference evidence="16 17" key="1">
    <citation type="journal article" date="2019" name="Sci. Rep.">
        <title>Comparative genomics of chytrid fungi reveal insights into the obligate biotrophic and pathogenic lifestyle of Synchytrium endobioticum.</title>
        <authorList>
            <person name="van de Vossenberg B.T.L.H."/>
            <person name="Warris S."/>
            <person name="Nguyen H.D.T."/>
            <person name="van Gent-Pelzer M.P.E."/>
            <person name="Joly D.L."/>
            <person name="van de Geest H.C."/>
            <person name="Bonants P.J.M."/>
            <person name="Smith D.S."/>
            <person name="Levesque C.A."/>
            <person name="van der Lee T.A.J."/>
        </authorList>
    </citation>
    <scope>NUCLEOTIDE SEQUENCE [LARGE SCALE GENOMIC DNA]</scope>
    <source>
        <strain evidence="16 17">MB42</strain>
    </source>
</reference>
<dbReference type="Gene3D" id="1.10.340.30">
    <property type="entry name" value="Hypothetical protein, domain 2"/>
    <property type="match status" value="1"/>
</dbReference>
<dbReference type="InterPro" id="IPR011257">
    <property type="entry name" value="DNA_glycosylase"/>
</dbReference>
<comment type="catalytic activity">
    <reaction evidence="13">
        <text>2'-deoxyribonucleotide-(2'-deoxyribose 5'-phosphate)-2'-deoxyribonucleotide-DNA = a 3'-end 2'-deoxyribonucleotide-(2,3-dehydro-2,3-deoxyribose 5'-phosphate)-DNA + a 5'-end 5'-phospho-2'-deoxyribonucleoside-DNA + H(+)</text>
        <dbReference type="Rhea" id="RHEA:66592"/>
        <dbReference type="Rhea" id="RHEA-COMP:13180"/>
        <dbReference type="Rhea" id="RHEA-COMP:16897"/>
        <dbReference type="Rhea" id="RHEA-COMP:17067"/>
        <dbReference type="ChEBI" id="CHEBI:15378"/>
        <dbReference type="ChEBI" id="CHEBI:136412"/>
        <dbReference type="ChEBI" id="CHEBI:157695"/>
        <dbReference type="ChEBI" id="CHEBI:167181"/>
        <dbReference type="EC" id="4.2.99.18"/>
    </reaction>
</comment>
<keyword evidence="8" id="KW-0408">Iron</keyword>
<dbReference type="PANTHER" id="PTHR43286:SF1">
    <property type="entry name" value="ENDONUCLEASE III-LIKE PROTEIN 1"/>
    <property type="match status" value="1"/>
</dbReference>
<dbReference type="GO" id="GO:0006289">
    <property type="term" value="P:nucleotide-excision repair"/>
    <property type="evidence" value="ECO:0007669"/>
    <property type="project" value="TreeGrafter"/>
</dbReference>
<dbReference type="InterPro" id="IPR003651">
    <property type="entry name" value="Endonuclease3_FeS-loop_motif"/>
</dbReference>
<evidence type="ECO:0000259" key="15">
    <source>
        <dbReference type="SMART" id="SM00478"/>
    </source>
</evidence>
<evidence type="ECO:0000256" key="3">
    <source>
        <dbReference type="ARBA" id="ARBA00012720"/>
    </source>
</evidence>
<dbReference type="InterPro" id="IPR023170">
    <property type="entry name" value="HhH_base_excis_C"/>
</dbReference>
<evidence type="ECO:0000256" key="2">
    <source>
        <dbReference type="ARBA" id="ARBA00008343"/>
    </source>
</evidence>
<name>A0A507CJ75_9FUNG</name>
<keyword evidence="11" id="KW-0456">Lyase</keyword>
<evidence type="ECO:0000256" key="14">
    <source>
        <dbReference type="SAM" id="MobiDB-lite"/>
    </source>
</evidence>
<sequence>MSSRLKIVAVADLRLAHATTPCCIISTIFSSKGESTKSSGRKVLESSFPVHLTVDNDIGKPGLEEPLILETSHQEDKMSAHRKRHHVIIEVEEGTTSDATPVPTESPGAPEPEADETSHATASNGTPIVESEKKRKIFPSKRIPNNWKQVYGLIKDYRDKNPDGIPEKVFRFHSLVSMILSTRCSPAIVSQAMASLKSHQPGGLTVESIEEMDVETLCTYMRHVQFNRQKAGYIKKIAQILNDKHDGDIPHTVEGLRKLPGVGPTTAYLCMHYAWKKVGAFRVDWHAHRILHRLGWENTMGLDRVSTGLELESWLPQEYLAELNSMLTVFGEYVCTPLEPNCEGCPVRQLCPKIGLP</sequence>
<dbReference type="Pfam" id="PF00633">
    <property type="entry name" value="HHH"/>
    <property type="match status" value="1"/>
</dbReference>
<dbReference type="GO" id="GO:0046872">
    <property type="term" value="F:metal ion binding"/>
    <property type="evidence" value="ECO:0007669"/>
    <property type="project" value="UniProtKB-KW"/>
</dbReference>
<dbReference type="PANTHER" id="PTHR43286">
    <property type="entry name" value="ENDONUCLEASE III-LIKE PROTEIN 1"/>
    <property type="match status" value="1"/>
</dbReference>
<evidence type="ECO:0000256" key="9">
    <source>
        <dbReference type="ARBA" id="ARBA00023014"/>
    </source>
</evidence>
<keyword evidence="17" id="KW-1185">Reference proteome</keyword>
<dbReference type="GO" id="GO:0006285">
    <property type="term" value="P:base-excision repair, AP site formation"/>
    <property type="evidence" value="ECO:0007669"/>
    <property type="project" value="TreeGrafter"/>
</dbReference>
<dbReference type="AlphaFoldDB" id="A0A507CJ75"/>
<keyword evidence="5" id="KW-0479">Metal-binding</keyword>
<dbReference type="GO" id="GO:0003677">
    <property type="term" value="F:DNA binding"/>
    <property type="evidence" value="ECO:0007669"/>
    <property type="project" value="InterPro"/>
</dbReference>
<evidence type="ECO:0000256" key="5">
    <source>
        <dbReference type="ARBA" id="ARBA00022723"/>
    </source>
</evidence>
<evidence type="ECO:0000313" key="17">
    <source>
        <dbReference type="Proteomes" id="UP000317494"/>
    </source>
</evidence>
<gene>
    <name evidence="16" type="ORF">SeMB42_g06249</name>
</gene>
<dbReference type="InterPro" id="IPR003265">
    <property type="entry name" value="HhH-GPD_domain"/>
</dbReference>
<comment type="cofactor">
    <cofactor evidence="1">
        <name>[4Fe-4S] cluster</name>
        <dbReference type="ChEBI" id="CHEBI:49883"/>
    </cofactor>
</comment>
<evidence type="ECO:0000256" key="11">
    <source>
        <dbReference type="ARBA" id="ARBA00023239"/>
    </source>
</evidence>
<feature type="region of interest" description="Disordered" evidence="14">
    <location>
        <begin position="90"/>
        <end position="134"/>
    </location>
</feature>
<dbReference type="VEuPathDB" id="FungiDB:SeMB42_g06249"/>
<evidence type="ECO:0000256" key="8">
    <source>
        <dbReference type="ARBA" id="ARBA00023004"/>
    </source>
</evidence>
<keyword evidence="6" id="KW-0227">DNA damage</keyword>
<dbReference type="GO" id="GO:0005634">
    <property type="term" value="C:nucleus"/>
    <property type="evidence" value="ECO:0007669"/>
    <property type="project" value="TreeGrafter"/>
</dbReference>
<keyword evidence="4" id="KW-0004">4Fe-4S</keyword>
<dbReference type="InterPro" id="IPR004036">
    <property type="entry name" value="Endonuclease-III-like_CS2"/>
</dbReference>
<evidence type="ECO:0000256" key="1">
    <source>
        <dbReference type="ARBA" id="ARBA00001966"/>
    </source>
</evidence>
<dbReference type="FunFam" id="1.10.340.30:FF:000001">
    <property type="entry name" value="Endonuclease III"/>
    <property type="match status" value="1"/>
</dbReference>
<dbReference type="Gene3D" id="1.10.1670.10">
    <property type="entry name" value="Helix-hairpin-Helix base-excision DNA repair enzymes (C-terminal)"/>
    <property type="match status" value="1"/>
</dbReference>
<protein>
    <recommendedName>
        <fullName evidence="3">DNA-(apurinic or apyrimidinic site) lyase</fullName>
        <ecNumber evidence="3">4.2.99.18</ecNumber>
    </recommendedName>
</protein>
<evidence type="ECO:0000256" key="12">
    <source>
        <dbReference type="ARBA" id="ARBA00023295"/>
    </source>
</evidence>
<dbReference type="SMART" id="SM00525">
    <property type="entry name" value="FES"/>
    <property type="match status" value="1"/>
</dbReference>
<keyword evidence="12" id="KW-0326">Glycosidase</keyword>
<dbReference type="SUPFAM" id="SSF48150">
    <property type="entry name" value="DNA-glycosylase"/>
    <property type="match status" value="1"/>
</dbReference>
<dbReference type="GO" id="GO:0000703">
    <property type="term" value="F:oxidized pyrimidine nucleobase lesion DNA N-glycosylase activity"/>
    <property type="evidence" value="ECO:0007669"/>
    <property type="project" value="TreeGrafter"/>
</dbReference>
<dbReference type="SMART" id="SM00478">
    <property type="entry name" value="ENDO3c"/>
    <property type="match status" value="1"/>
</dbReference>
<evidence type="ECO:0000256" key="13">
    <source>
        <dbReference type="ARBA" id="ARBA00044632"/>
    </source>
</evidence>
<dbReference type="CDD" id="cd00056">
    <property type="entry name" value="ENDO3c"/>
    <property type="match status" value="1"/>
</dbReference>
<comment type="similarity">
    <text evidence="2">Belongs to the Nth/MutY family.</text>
</comment>
<keyword evidence="9" id="KW-0411">Iron-sulfur</keyword>
<evidence type="ECO:0000256" key="10">
    <source>
        <dbReference type="ARBA" id="ARBA00023204"/>
    </source>
</evidence>
<dbReference type="GO" id="GO:0140078">
    <property type="term" value="F:class I DNA-(apurinic or apyrimidinic site) endonuclease activity"/>
    <property type="evidence" value="ECO:0007669"/>
    <property type="project" value="UniProtKB-EC"/>
</dbReference>
<dbReference type="InterPro" id="IPR000445">
    <property type="entry name" value="HhH_motif"/>
</dbReference>
<proteinExistence type="inferred from homology"/>
<evidence type="ECO:0000313" key="16">
    <source>
        <dbReference type="EMBL" id="TPX39782.1"/>
    </source>
</evidence>
<dbReference type="EC" id="4.2.99.18" evidence="3"/>
<comment type="caution">
    <text evidence="16">The sequence shown here is derived from an EMBL/GenBank/DDBJ whole genome shotgun (WGS) entry which is preliminary data.</text>
</comment>
<evidence type="ECO:0000256" key="4">
    <source>
        <dbReference type="ARBA" id="ARBA00022485"/>
    </source>
</evidence>
<dbReference type="PROSITE" id="PS01155">
    <property type="entry name" value="ENDONUCLEASE_III_2"/>
    <property type="match status" value="1"/>
</dbReference>
<dbReference type="Pfam" id="PF00730">
    <property type="entry name" value="HhH-GPD"/>
    <property type="match status" value="1"/>
</dbReference>
<dbReference type="GO" id="GO:0051539">
    <property type="term" value="F:4 iron, 4 sulfur cluster binding"/>
    <property type="evidence" value="ECO:0007669"/>
    <property type="project" value="UniProtKB-KW"/>
</dbReference>
<accession>A0A507CJ75</accession>
<dbReference type="EMBL" id="QEAN01000339">
    <property type="protein sequence ID" value="TPX39782.1"/>
    <property type="molecule type" value="Genomic_DNA"/>
</dbReference>